<dbReference type="RefSeq" id="WP_161591097.1">
    <property type="nucleotide sequence ID" value="NZ_RPBY01000005.1"/>
</dbReference>
<name>A0A9Q4T499_9ENTR</name>
<keyword evidence="2" id="KW-0808">Transferase</keyword>
<dbReference type="PANTHER" id="PTHR24045:SF0">
    <property type="entry name" value="N-ACETYLGLUCOSAMINE-1-PHOSPHOTRANSFERASE SUBUNITS ALPHA_BETA"/>
    <property type="match status" value="1"/>
</dbReference>
<protein>
    <submittedName>
        <fullName evidence="6">Capsule biosynthesis protein CapC</fullName>
    </submittedName>
</protein>
<evidence type="ECO:0000256" key="1">
    <source>
        <dbReference type="ARBA" id="ARBA00007583"/>
    </source>
</evidence>
<dbReference type="PANTHER" id="PTHR24045">
    <property type="match status" value="1"/>
</dbReference>
<sequence>MLYRKARKLLASPGMFLRDYLLKTHPLIFNEIHCPVTEEGVLLKHDLALERMFEVNFPVDVVFTWVDNGDPHWARKFQQYRRCHLQTGENTDGDLARFDNHNEIYYSVLSVLRFMPWVRFIYIVVDGHSLPWARHIEKIKLISHAEIIPPQYLPTFNSHVIEAHLHLIPGLAEHFIYFNDDVFVARELPASHFFRSNGLASLFIAGKSLTAMAQRRRPTPALAASLNARALLADDTGFTPDAPLVHTYVPLRKSLFTETRQRYRQQIEAFLPSKFRSDNDLNLPTFLVPWLTYILGMAAPARDICYYFNVRSPAAKMHYRALINGQQNNASPHSFCANDFSSRNTSIHNYQDQLIDMLGTYFENGTHKNVL</sequence>
<dbReference type="InterPro" id="IPR031358">
    <property type="entry name" value="Stealth_CR1"/>
</dbReference>
<evidence type="ECO:0000259" key="5">
    <source>
        <dbReference type="Pfam" id="PF17101"/>
    </source>
</evidence>
<dbReference type="GO" id="GO:0016772">
    <property type="term" value="F:transferase activity, transferring phosphorus-containing groups"/>
    <property type="evidence" value="ECO:0007669"/>
    <property type="project" value="InterPro"/>
</dbReference>
<feature type="domain" description="Stealth protein CR2 conserved region 2" evidence="4">
    <location>
        <begin position="97"/>
        <end position="199"/>
    </location>
</feature>
<comment type="caution">
    <text evidence="6">The sequence shown here is derived from an EMBL/GenBank/DDBJ whole genome shotgun (WGS) entry which is preliminary data.</text>
</comment>
<dbReference type="Pfam" id="PF11380">
    <property type="entry name" value="Stealth_CR2"/>
    <property type="match status" value="1"/>
</dbReference>
<organism evidence="6 7">
    <name type="scientific">Cronobacter dublinensis</name>
    <dbReference type="NCBI Taxonomy" id="413497"/>
    <lineage>
        <taxon>Bacteria</taxon>
        <taxon>Pseudomonadati</taxon>
        <taxon>Pseudomonadota</taxon>
        <taxon>Gammaproteobacteria</taxon>
        <taxon>Enterobacterales</taxon>
        <taxon>Enterobacteriaceae</taxon>
        <taxon>Cronobacter</taxon>
    </lineage>
</organism>
<proteinExistence type="inferred from homology"/>
<evidence type="ECO:0000256" key="2">
    <source>
        <dbReference type="ARBA" id="ARBA00022679"/>
    </source>
</evidence>
<dbReference type="Proteomes" id="UP000778262">
    <property type="component" value="Unassembled WGS sequence"/>
</dbReference>
<dbReference type="GO" id="GO:0000271">
    <property type="term" value="P:polysaccharide biosynthetic process"/>
    <property type="evidence" value="ECO:0007669"/>
    <property type="project" value="UniProtKB-KW"/>
</dbReference>
<evidence type="ECO:0000313" key="7">
    <source>
        <dbReference type="Proteomes" id="UP000778262"/>
    </source>
</evidence>
<accession>A0A9Q4T499</accession>
<reference evidence="6" key="1">
    <citation type="submission" date="2018-11" db="EMBL/GenBank/DDBJ databases">
        <title>Genomics analysis of Putative Virulence Factors on Adhesion and Cytotoxicity for Cronobacter spp.</title>
        <authorList>
            <person name="Cui J."/>
        </authorList>
    </citation>
    <scope>NUCLEOTIDE SEQUENCE</scope>
    <source>
        <strain evidence="6">SD69</strain>
    </source>
</reference>
<dbReference type="AlphaFoldDB" id="A0A9Q4T499"/>
<evidence type="ECO:0000313" key="6">
    <source>
        <dbReference type="EMBL" id="NCH88592.1"/>
    </source>
</evidence>
<gene>
    <name evidence="6" type="ORF">EHJ13_14255</name>
</gene>
<feature type="domain" description="Stealth protein CR1 conserved region 1" evidence="5">
    <location>
        <begin position="57"/>
        <end position="81"/>
    </location>
</feature>
<evidence type="ECO:0000259" key="4">
    <source>
        <dbReference type="Pfam" id="PF11380"/>
    </source>
</evidence>
<keyword evidence="3" id="KW-0270">Exopolysaccharide synthesis</keyword>
<evidence type="ECO:0000256" key="3">
    <source>
        <dbReference type="ARBA" id="ARBA00023169"/>
    </source>
</evidence>
<comment type="similarity">
    <text evidence="1">Belongs to the stealth family.</text>
</comment>
<dbReference type="EMBL" id="RPBY01000005">
    <property type="protein sequence ID" value="NCH88592.1"/>
    <property type="molecule type" value="Genomic_DNA"/>
</dbReference>
<dbReference type="InterPro" id="IPR021520">
    <property type="entry name" value="Stealth_CR2"/>
</dbReference>
<dbReference type="Pfam" id="PF17101">
    <property type="entry name" value="Stealth_CR1"/>
    <property type="match status" value="1"/>
</dbReference>
<dbReference type="InterPro" id="IPR047141">
    <property type="entry name" value="Stealth"/>
</dbReference>